<dbReference type="Proteomes" id="UP001223743">
    <property type="component" value="Unassembled WGS sequence"/>
</dbReference>
<gene>
    <name evidence="2" type="ORF">QO015_002423</name>
</gene>
<organism evidence="2 3">
    <name type="scientific">Kaistia geumhonensis</name>
    <dbReference type="NCBI Taxonomy" id="410839"/>
    <lineage>
        <taxon>Bacteria</taxon>
        <taxon>Pseudomonadati</taxon>
        <taxon>Pseudomonadota</taxon>
        <taxon>Alphaproteobacteria</taxon>
        <taxon>Hyphomicrobiales</taxon>
        <taxon>Kaistiaceae</taxon>
        <taxon>Kaistia</taxon>
    </lineage>
</organism>
<dbReference type="SUPFAM" id="SSF82171">
    <property type="entry name" value="DPP6 N-terminal domain-like"/>
    <property type="match status" value="1"/>
</dbReference>
<dbReference type="InterPro" id="IPR011659">
    <property type="entry name" value="WD40"/>
</dbReference>
<evidence type="ECO:0000313" key="2">
    <source>
        <dbReference type="EMBL" id="MDQ0516810.1"/>
    </source>
</evidence>
<dbReference type="Gene3D" id="2.120.10.30">
    <property type="entry name" value="TolB, C-terminal domain"/>
    <property type="match status" value="1"/>
</dbReference>
<proteinExistence type="inferred from homology"/>
<dbReference type="PANTHER" id="PTHR36842:SF1">
    <property type="entry name" value="PROTEIN TOLB"/>
    <property type="match status" value="1"/>
</dbReference>
<comment type="similarity">
    <text evidence="1">Belongs to the TolB family.</text>
</comment>
<protein>
    <submittedName>
        <fullName evidence="2">Tol biopolymer transport system component</fullName>
    </submittedName>
</protein>
<reference evidence="2 3" key="1">
    <citation type="submission" date="2023-07" db="EMBL/GenBank/DDBJ databases">
        <title>Genomic Encyclopedia of Type Strains, Phase IV (KMG-IV): sequencing the most valuable type-strain genomes for metagenomic binning, comparative biology and taxonomic classification.</title>
        <authorList>
            <person name="Goeker M."/>
        </authorList>
    </citation>
    <scope>NUCLEOTIDE SEQUENCE [LARGE SCALE GENOMIC DNA]</scope>
    <source>
        <strain evidence="2 3">B1-1</strain>
    </source>
</reference>
<comment type="caution">
    <text evidence="2">The sequence shown here is derived from an EMBL/GenBank/DDBJ whole genome shotgun (WGS) entry which is preliminary data.</text>
</comment>
<dbReference type="PANTHER" id="PTHR36842">
    <property type="entry name" value="PROTEIN TOLB HOMOLOG"/>
    <property type="match status" value="1"/>
</dbReference>
<dbReference type="RefSeq" id="WP_266279132.1">
    <property type="nucleotide sequence ID" value="NZ_JAPKNF010000001.1"/>
</dbReference>
<evidence type="ECO:0000256" key="1">
    <source>
        <dbReference type="ARBA" id="ARBA00009820"/>
    </source>
</evidence>
<sequence length="302" mass="32639">MALEVRSIFTRKGRSLLPGQSAKLVTFDLASGAPTVVLEADEVIEAPNWTPDGKWLIFNAGGEIWRIAAEGGSLPERIETGTIRDLNNDHVLSPDGQTIYLSNNDGHLYAVAITGGEPRRVSNDHASPHHYYLHGISPDGLTLAYVAVEGPAGAKRINLFTIPAAGGPDTRLSDVAYPNDGPEYSPDGAWIYFNAERAATIPGHAQCFRMRPDGTGIEQLTFDERVNWFPHVSPDGKAVVYISYPPGTTGHPANKDVVLRLMNPDGSGQRDLVAFFGGQGTINVNSWAPDSRRFAYVAYPTG</sequence>
<name>A0ABU0M7M8_9HYPH</name>
<accession>A0ABU0M7M8</accession>
<dbReference type="EMBL" id="JAUSWJ010000001">
    <property type="protein sequence ID" value="MDQ0516810.1"/>
    <property type="molecule type" value="Genomic_DNA"/>
</dbReference>
<keyword evidence="3" id="KW-1185">Reference proteome</keyword>
<dbReference type="InterPro" id="IPR011042">
    <property type="entry name" value="6-blade_b-propeller_TolB-like"/>
</dbReference>
<dbReference type="Pfam" id="PF07676">
    <property type="entry name" value="PD40"/>
    <property type="match status" value="2"/>
</dbReference>
<evidence type="ECO:0000313" key="3">
    <source>
        <dbReference type="Proteomes" id="UP001223743"/>
    </source>
</evidence>